<evidence type="ECO:0000313" key="1">
    <source>
        <dbReference type="EMBL" id="LAA96545.1"/>
    </source>
</evidence>
<proteinExistence type="predicted"/>
<dbReference type="EMBL" id="IACK01208031">
    <property type="protein sequence ID" value="LAA96545.1"/>
    <property type="molecule type" value="Transcribed_RNA"/>
</dbReference>
<reference evidence="1" key="2">
    <citation type="submission" date="2017-11" db="EMBL/GenBank/DDBJ databases">
        <title>Coralsnake Venomics: Analyses of Venom Gland Transcriptomes and Proteomes of Six Brazilian Taxa.</title>
        <authorList>
            <person name="Aird S.D."/>
            <person name="Jorge da Silva N."/>
            <person name="Qiu L."/>
            <person name="Villar-Briones A."/>
            <person name="Aparecida-Saddi V."/>
            <person name="Campos-Telles M.P."/>
            <person name="Grau M."/>
            <person name="Mikheyev A.S."/>
        </authorList>
    </citation>
    <scope>NUCLEOTIDE SEQUENCE</scope>
    <source>
        <tissue evidence="1">Venom_gland</tissue>
    </source>
</reference>
<dbReference type="AlphaFoldDB" id="A0A2D4JJC7"/>
<protein>
    <submittedName>
        <fullName evidence="1">Uncharacterized protein</fullName>
    </submittedName>
</protein>
<name>A0A2D4JJC7_MICLE</name>
<dbReference type="EMBL" id="IACK01208032">
    <property type="protein sequence ID" value="LAA96546.1"/>
    <property type="molecule type" value="Transcribed_RNA"/>
</dbReference>
<reference evidence="1" key="1">
    <citation type="submission" date="2017-07" db="EMBL/GenBank/DDBJ databases">
        <authorList>
            <person name="Mikheyev A."/>
            <person name="Grau M."/>
        </authorList>
    </citation>
    <scope>NUCLEOTIDE SEQUENCE</scope>
    <source>
        <tissue evidence="1">Venom_gland</tissue>
    </source>
</reference>
<sequence length="107" mass="12218">MYRKKDIKSEEVFSSCKLLKIPIFEKYVVLHILEQLSCLPLKQISTSLVPSTIHCIIAFSPLCTSIFSKNSLSCFRLILNQDRYPACLHIPSSPRILGLLRKRVALI</sequence>
<organism evidence="1">
    <name type="scientific">Micrurus lemniscatus lemniscatus</name>
    <dbReference type="NCBI Taxonomy" id="129467"/>
    <lineage>
        <taxon>Eukaryota</taxon>
        <taxon>Metazoa</taxon>
        <taxon>Chordata</taxon>
        <taxon>Craniata</taxon>
        <taxon>Vertebrata</taxon>
        <taxon>Euteleostomi</taxon>
        <taxon>Lepidosauria</taxon>
        <taxon>Squamata</taxon>
        <taxon>Bifurcata</taxon>
        <taxon>Unidentata</taxon>
        <taxon>Episquamata</taxon>
        <taxon>Toxicofera</taxon>
        <taxon>Serpentes</taxon>
        <taxon>Colubroidea</taxon>
        <taxon>Elapidae</taxon>
        <taxon>Elapinae</taxon>
        <taxon>Micrurus</taxon>
    </lineage>
</organism>
<accession>A0A2D4JJC7</accession>